<feature type="compositionally biased region" description="Polar residues" evidence="9">
    <location>
        <begin position="74"/>
        <end position="94"/>
    </location>
</feature>
<keyword evidence="1" id="KW-0479">Metal-binding</keyword>
<feature type="compositionally biased region" description="Polar residues" evidence="9">
    <location>
        <begin position="23"/>
        <end position="54"/>
    </location>
</feature>
<dbReference type="GO" id="GO:0008270">
    <property type="term" value="F:zinc ion binding"/>
    <property type="evidence" value="ECO:0007669"/>
    <property type="project" value="UniProtKB-KW"/>
</dbReference>
<name>A0A1Y3BS15_EURMA</name>
<keyword evidence="3" id="KW-0862">Zinc</keyword>
<dbReference type="GO" id="GO:0003700">
    <property type="term" value="F:DNA-binding transcription factor activity"/>
    <property type="evidence" value="ECO:0007669"/>
    <property type="project" value="InterPro"/>
</dbReference>
<dbReference type="GO" id="GO:0043565">
    <property type="term" value="F:sequence-specific DNA binding"/>
    <property type="evidence" value="ECO:0007669"/>
    <property type="project" value="InterPro"/>
</dbReference>
<sequence>MQNSLLHSMAAAGQLNPLNLTFATPSTSVNHHNPTQNLTETNTQTPIPVNTNRSNHGELSKQQSQQQHHHYQQPTSSKSGESTPPEPISSSGKCSNNSANDGGSNNNNGKQPKPTNPTNLLCVVCGDLSSGKHYGILACNGCSGFFKRSVRRKLIYR</sequence>
<dbReference type="PROSITE" id="PS51030">
    <property type="entry name" value="NUCLEAR_REC_DBD_2"/>
    <property type="match status" value="1"/>
</dbReference>
<proteinExistence type="predicted"/>
<comment type="caution">
    <text evidence="11">The sequence shown here is derived from an EMBL/GenBank/DDBJ whole genome shotgun (WGS) entry which is preliminary data.</text>
</comment>
<evidence type="ECO:0000259" key="10">
    <source>
        <dbReference type="PROSITE" id="PS51030"/>
    </source>
</evidence>
<dbReference type="InterPro" id="IPR001628">
    <property type="entry name" value="Znf_hrmn_rcpt"/>
</dbReference>
<evidence type="ECO:0000256" key="7">
    <source>
        <dbReference type="ARBA" id="ARBA00023170"/>
    </source>
</evidence>
<dbReference type="PANTHER" id="PTHR48092">
    <property type="entry name" value="KNIRPS-RELATED PROTEIN-RELATED"/>
    <property type="match status" value="1"/>
</dbReference>
<protein>
    <recommendedName>
        <fullName evidence="10">Nuclear receptor domain-containing protein</fullName>
    </recommendedName>
</protein>
<accession>A0A1Y3BS15</accession>
<keyword evidence="2" id="KW-0863">Zinc-finger</keyword>
<feature type="region of interest" description="Disordered" evidence="9">
    <location>
        <begin position="23"/>
        <end position="116"/>
    </location>
</feature>
<dbReference type="EMBL" id="MUJZ01007776">
    <property type="protein sequence ID" value="OTF82583.1"/>
    <property type="molecule type" value="Genomic_DNA"/>
</dbReference>
<keyword evidence="6" id="KW-0804">Transcription</keyword>
<evidence type="ECO:0000256" key="5">
    <source>
        <dbReference type="ARBA" id="ARBA00023125"/>
    </source>
</evidence>
<dbReference type="PRINTS" id="PR00047">
    <property type="entry name" value="STROIDFINGER"/>
</dbReference>
<evidence type="ECO:0000256" key="8">
    <source>
        <dbReference type="ARBA" id="ARBA00023242"/>
    </source>
</evidence>
<organism evidence="11 12">
    <name type="scientific">Euroglyphus maynei</name>
    <name type="common">Mayne's house dust mite</name>
    <dbReference type="NCBI Taxonomy" id="6958"/>
    <lineage>
        <taxon>Eukaryota</taxon>
        <taxon>Metazoa</taxon>
        <taxon>Ecdysozoa</taxon>
        <taxon>Arthropoda</taxon>
        <taxon>Chelicerata</taxon>
        <taxon>Arachnida</taxon>
        <taxon>Acari</taxon>
        <taxon>Acariformes</taxon>
        <taxon>Sarcoptiformes</taxon>
        <taxon>Astigmata</taxon>
        <taxon>Psoroptidia</taxon>
        <taxon>Analgoidea</taxon>
        <taxon>Pyroglyphidae</taxon>
        <taxon>Pyroglyphinae</taxon>
        <taxon>Euroglyphus</taxon>
    </lineage>
</organism>
<keyword evidence="7" id="KW-0675">Receptor</keyword>
<dbReference type="Proteomes" id="UP000194236">
    <property type="component" value="Unassembled WGS sequence"/>
</dbReference>
<dbReference type="OrthoDB" id="5771769at2759"/>
<evidence type="ECO:0000256" key="2">
    <source>
        <dbReference type="ARBA" id="ARBA00022771"/>
    </source>
</evidence>
<feature type="compositionally biased region" description="Low complexity" evidence="9">
    <location>
        <begin position="95"/>
        <end position="109"/>
    </location>
</feature>
<dbReference type="Pfam" id="PF00105">
    <property type="entry name" value="zf-C4"/>
    <property type="match status" value="1"/>
</dbReference>
<dbReference type="InterPro" id="IPR050200">
    <property type="entry name" value="Nuclear_hormone_rcpt_NR3"/>
</dbReference>
<keyword evidence="5" id="KW-0238">DNA-binding</keyword>
<dbReference type="InterPro" id="IPR013088">
    <property type="entry name" value="Znf_NHR/GATA"/>
</dbReference>
<dbReference type="AlphaFoldDB" id="A0A1Y3BS15"/>
<keyword evidence="8" id="KW-0539">Nucleus</keyword>
<evidence type="ECO:0000313" key="12">
    <source>
        <dbReference type="Proteomes" id="UP000194236"/>
    </source>
</evidence>
<feature type="domain" description="Nuclear receptor" evidence="10">
    <location>
        <begin position="119"/>
        <end position="157"/>
    </location>
</feature>
<keyword evidence="4" id="KW-0805">Transcription regulation</keyword>
<evidence type="ECO:0000256" key="9">
    <source>
        <dbReference type="SAM" id="MobiDB-lite"/>
    </source>
</evidence>
<reference evidence="11 12" key="1">
    <citation type="submission" date="2017-03" db="EMBL/GenBank/DDBJ databases">
        <title>Genome Survey of Euroglyphus maynei.</title>
        <authorList>
            <person name="Arlian L.G."/>
            <person name="Morgan M.S."/>
            <person name="Rider S.D."/>
        </authorList>
    </citation>
    <scope>NUCLEOTIDE SEQUENCE [LARGE SCALE GENOMIC DNA]</scope>
    <source>
        <strain evidence="11">Arlian Lab</strain>
        <tissue evidence="11">Whole body</tissue>
    </source>
</reference>
<dbReference type="SUPFAM" id="SSF57716">
    <property type="entry name" value="Glucocorticoid receptor-like (DNA-binding domain)"/>
    <property type="match status" value="1"/>
</dbReference>
<evidence type="ECO:0000256" key="6">
    <source>
        <dbReference type="ARBA" id="ARBA00023163"/>
    </source>
</evidence>
<gene>
    <name evidence="11" type="ORF">BLA29_009333</name>
</gene>
<keyword evidence="12" id="KW-1185">Reference proteome</keyword>
<dbReference type="SMART" id="SM00399">
    <property type="entry name" value="ZnF_C4"/>
    <property type="match status" value="1"/>
</dbReference>
<dbReference type="Gene3D" id="3.30.50.10">
    <property type="entry name" value="Erythroid Transcription Factor GATA-1, subunit A"/>
    <property type="match status" value="1"/>
</dbReference>
<evidence type="ECO:0000256" key="4">
    <source>
        <dbReference type="ARBA" id="ARBA00023015"/>
    </source>
</evidence>
<dbReference type="PROSITE" id="PS00031">
    <property type="entry name" value="NUCLEAR_REC_DBD_1"/>
    <property type="match status" value="1"/>
</dbReference>
<evidence type="ECO:0000313" key="11">
    <source>
        <dbReference type="EMBL" id="OTF82583.1"/>
    </source>
</evidence>
<evidence type="ECO:0000256" key="1">
    <source>
        <dbReference type="ARBA" id="ARBA00022723"/>
    </source>
</evidence>
<evidence type="ECO:0000256" key="3">
    <source>
        <dbReference type="ARBA" id="ARBA00022833"/>
    </source>
</evidence>